<dbReference type="Gene3D" id="1.25.10.10">
    <property type="entry name" value="Leucine-rich Repeat Variant"/>
    <property type="match status" value="1"/>
</dbReference>
<protein>
    <recommendedName>
        <fullName evidence="6">Adenomatous polyposis coli protein</fullName>
    </recommendedName>
</protein>
<dbReference type="PANTHER" id="PTHR12607:SF12">
    <property type="entry name" value="APC-LIKE, ISOFORM A-RELATED"/>
    <property type="match status" value="1"/>
</dbReference>
<gene>
    <name evidence="5" type="ORF">PYX00_008355</name>
</gene>
<dbReference type="InterPro" id="IPR000225">
    <property type="entry name" value="Armadillo"/>
</dbReference>
<evidence type="ECO:0000256" key="1">
    <source>
        <dbReference type="ARBA" id="ARBA00009051"/>
    </source>
</evidence>
<dbReference type="InterPro" id="IPR041257">
    <property type="entry name" value="APC_rep"/>
</dbReference>
<evidence type="ECO:0000313" key="5">
    <source>
        <dbReference type="EMBL" id="KAL0271178.1"/>
    </source>
</evidence>
<comment type="similarity">
    <text evidence="1">Belongs to the adenomatous polyposis coli (APC) family.</text>
</comment>
<feature type="region of interest" description="Disordered" evidence="4">
    <location>
        <begin position="644"/>
        <end position="688"/>
    </location>
</feature>
<dbReference type="AlphaFoldDB" id="A0AAW2HMT8"/>
<sequence>MTLPVSKYEELLAHVRSLTSETIQLRQEITSSLSDYPETRLKDAALTENESHNRSFSGHQQRKTDMSEELAQSKNDHSLKFSRPSRPTSLFTKVKECEVDTELKEVDEQRSSPDKPNDSAFHRSDWGPESLGLWHSGPSSLSLGHSNSKCNAQQDLCNDVAFTASVGFEGQPLNSFTSSTRRAYSHMQLEAKVEMVYSLLSMLGTSNRNDMSKTLLAMSSSPESCLAMRQSGCLPLLIQLIHSPELDVEVRCRAAEALQNIVLAQTDEKKRRREARVLKLLQQIREYCNDLKVLSTEQNSSVPDEPEKHPVSAMEALMKFSFDAEHRQAMCSLGGLHAIAELIQLDHEVHGSMNDNPLCITLRRYAGMALTNLIFGDGNNKALLCSFNKFMRALVSQLMSPSEDLRQVTASVLRNLSWRADSESKQALRDIGAVTALMVAAMEGKKESTLKSILSALWNLSGHCSMNKVDVCAVPGAVAFLVKMLKYKAASNTLAVVENAGGILRNISSHIAVREDYRQILRDNNCFEILLEQLKSSSLTIVSNACGTLWNLSARCTEDQRKLWEMGAISMLRSLIQSKHKMISMGSSAALKNLLSANPGGNMFNHMDSTAKSLGLQNLPTLFVRKQRALEQELDINLAETCDNIEPSTSPVHSEKNLVRSEERRSNISKRSDSHESVTSTQSDSAYERVNQLMVKNENKILENKNTTMHGSLSENQGVRRADEQKLMRRYKSSMIPTPAFKRSLVRRRKTKRQRAIL</sequence>
<dbReference type="GO" id="GO:0016055">
    <property type="term" value="P:Wnt signaling pathway"/>
    <property type="evidence" value="ECO:0007669"/>
    <property type="project" value="UniProtKB-KW"/>
</dbReference>
<reference evidence="5" key="1">
    <citation type="journal article" date="2024" name="Gigascience">
        <title>Chromosome-level genome of the poultry shaft louse Menopon gallinae provides insight into the host-switching and adaptive evolution of parasitic lice.</title>
        <authorList>
            <person name="Xu Y."/>
            <person name="Ma L."/>
            <person name="Liu S."/>
            <person name="Liang Y."/>
            <person name="Liu Q."/>
            <person name="He Z."/>
            <person name="Tian L."/>
            <person name="Duan Y."/>
            <person name="Cai W."/>
            <person name="Li H."/>
            <person name="Song F."/>
        </authorList>
    </citation>
    <scope>NUCLEOTIDE SEQUENCE</scope>
    <source>
        <strain evidence="5">Cailab_2023a</strain>
    </source>
</reference>
<evidence type="ECO:0000256" key="3">
    <source>
        <dbReference type="PROSITE-ProRule" id="PRU00259"/>
    </source>
</evidence>
<dbReference type="FunFam" id="1.25.10.10:FF:000305">
    <property type="entry name" value="Adenomatous polyposis coli"/>
    <property type="match status" value="1"/>
</dbReference>
<feature type="repeat" description="ARM" evidence="3">
    <location>
        <begin position="476"/>
        <end position="510"/>
    </location>
</feature>
<dbReference type="SUPFAM" id="SSF48371">
    <property type="entry name" value="ARM repeat"/>
    <property type="match status" value="1"/>
</dbReference>
<evidence type="ECO:0000256" key="2">
    <source>
        <dbReference type="ARBA" id="ARBA00022687"/>
    </source>
</evidence>
<dbReference type="GO" id="GO:0090090">
    <property type="term" value="P:negative regulation of canonical Wnt signaling pathway"/>
    <property type="evidence" value="ECO:0007669"/>
    <property type="project" value="TreeGrafter"/>
</dbReference>
<dbReference type="PANTHER" id="PTHR12607">
    <property type="entry name" value="ADENOMATOUS POLYPOSIS COLI PROTEIN FAMILY"/>
    <property type="match status" value="1"/>
</dbReference>
<name>A0AAW2HMT8_9NEOP</name>
<dbReference type="GO" id="GO:0007389">
    <property type="term" value="P:pattern specification process"/>
    <property type="evidence" value="ECO:0007669"/>
    <property type="project" value="TreeGrafter"/>
</dbReference>
<organism evidence="5">
    <name type="scientific">Menopon gallinae</name>
    <name type="common">poultry shaft louse</name>
    <dbReference type="NCBI Taxonomy" id="328185"/>
    <lineage>
        <taxon>Eukaryota</taxon>
        <taxon>Metazoa</taxon>
        <taxon>Ecdysozoa</taxon>
        <taxon>Arthropoda</taxon>
        <taxon>Hexapoda</taxon>
        <taxon>Insecta</taxon>
        <taxon>Pterygota</taxon>
        <taxon>Neoptera</taxon>
        <taxon>Paraneoptera</taxon>
        <taxon>Psocodea</taxon>
        <taxon>Troctomorpha</taxon>
        <taxon>Phthiraptera</taxon>
        <taxon>Amblycera</taxon>
        <taxon>Menoponidae</taxon>
        <taxon>Menopon</taxon>
    </lineage>
</organism>
<dbReference type="GO" id="GO:0016342">
    <property type="term" value="C:catenin complex"/>
    <property type="evidence" value="ECO:0007669"/>
    <property type="project" value="TreeGrafter"/>
</dbReference>
<dbReference type="GO" id="GO:0008013">
    <property type="term" value="F:beta-catenin binding"/>
    <property type="evidence" value="ECO:0007669"/>
    <property type="project" value="InterPro"/>
</dbReference>
<dbReference type="GO" id="GO:0016477">
    <property type="term" value="P:cell migration"/>
    <property type="evidence" value="ECO:0007669"/>
    <property type="project" value="TreeGrafter"/>
</dbReference>
<dbReference type="Pfam" id="PF00514">
    <property type="entry name" value="Arm"/>
    <property type="match status" value="2"/>
</dbReference>
<dbReference type="GO" id="GO:0030877">
    <property type="term" value="C:beta-catenin destruction complex"/>
    <property type="evidence" value="ECO:0007669"/>
    <property type="project" value="TreeGrafter"/>
</dbReference>
<dbReference type="GO" id="GO:0007399">
    <property type="term" value="P:nervous system development"/>
    <property type="evidence" value="ECO:0007669"/>
    <property type="project" value="TreeGrafter"/>
</dbReference>
<evidence type="ECO:0008006" key="6">
    <source>
        <dbReference type="Google" id="ProtNLM"/>
    </source>
</evidence>
<dbReference type="SMART" id="SM00185">
    <property type="entry name" value="ARM"/>
    <property type="match status" value="7"/>
</dbReference>
<dbReference type="InterPro" id="IPR016024">
    <property type="entry name" value="ARM-type_fold"/>
</dbReference>
<dbReference type="InterPro" id="IPR011989">
    <property type="entry name" value="ARM-like"/>
</dbReference>
<proteinExistence type="inferred from homology"/>
<feature type="repeat" description="ARM" evidence="3">
    <location>
        <begin position="232"/>
        <end position="261"/>
    </location>
</feature>
<feature type="compositionally biased region" description="Basic and acidic residues" evidence="4">
    <location>
        <begin position="653"/>
        <end position="676"/>
    </location>
</feature>
<evidence type="ECO:0000256" key="4">
    <source>
        <dbReference type="SAM" id="MobiDB-lite"/>
    </source>
</evidence>
<feature type="region of interest" description="Disordered" evidence="4">
    <location>
        <begin position="102"/>
        <end position="124"/>
    </location>
</feature>
<keyword evidence="2" id="KW-0879">Wnt signaling pathway</keyword>
<dbReference type="GO" id="GO:0001708">
    <property type="term" value="P:cell fate specification"/>
    <property type="evidence" value="ECO:0007669"/>
    <property type="project" value="TreeGrafter"/>
</dbReference>
<dbReference type="PROSITE" id="PS50176">
    <property type="entry name" value="ARM_REPEAT"/>
    <property type="match status" value="2"/>
</dbReference>
<dbReference type="GO" id="GO:0005881">
    <property type="term" value="C:cytoplasmic microtubule"/>
    <property type="evidence" value="ECO:0007669"/>
    <property type="project" value="TreeGrafter"/>
</dbReference>
<dbReference type="GO" id="GO:0007026">
    <property type="term" value="P:negative regulation of microtubule depolymerization"/>
    <property type="evidence" value="ECO:0007669"/>
    <property type="project" value="TreeGrafter"/>
</dbReference>
<dbReference type="GO" id="GO:0008017">
    <property type="term" value="F:microtubule binding"/>
    <property type="evidence" value="ECO:0007669"/>
    <property type="project" value="TreeGrafter"/>
</dbReference>
<dbReference type="Pfam" id="PF18797">
    <property type="entry name" value="APC_rep"/>
    <property type="match status" value="1"/>
</dbReference>
<dbReference type="InterPro" id="IPR026818">
    <property type="entry name" value="Apc_fam"/>
</dbReference>
<feature type="region of interest" description="Disordered" evidence="4">
    <location>
        <begin position="46"/>
        <end position="85"/>
    </location>
</feature>
<comment type="caution">
    <text evidence="5">The sequence shown here is derived from an EMBL/GenBank/DDBJ whole genome shotgun (WGS) entry which is preliminary data.</text>
</comment>
<dbReference type="EMBL" id="JARGDH010000004">
    <property type="protein sequence ID" value="KAL0271178.1"/>
    <property type="molecule type" value="Genomic_DNA"/>
</dbReference>
<accession>A0AAW2HMT8</accession>